<dbReference type="SUPFAM" id="SSF55874">
    <property type="entry name" value="ATPase domain of HSP90 chaperone/DNA topoisomerase II/histidine kinase"/>
    <property type="match status" value="1"/>
</dbReference>
<dbReference type="Pfam" id="PF00512">
    <property type="entry name" value="HisKA"/>
    <property type="match status" value="1"/>
</dbReference>
<dbReference type="SMART" id="SM00388">
    <property type="entry name" value="HisKA"/>
    <property type="match status" value="1"/>
</dbReference>
<evidence type="ECO:0000259" key="12">
    <source>
        <dbReference type="PROSITE" id="PS50885"/>
    </source>
</evidence>
<evidence type="ECO:0000256" key="3">
    <source>
        <dbReference type="ARBA" id="ARBA00012438"/>
    </source>
</evidence>
<feature type="transmembrane region" description="Helical" evidence="10">
    <location>
        <begin position="31"/>
        <end position="53"/>
    </location>
</feature>
<dbReference type="InterPro" id="IPR005467">
    <property type="entry name" value="His_kinase_dom"/>
</dbReference>
<evidence type="ECO:0000256" key="1">
    <source>
        <dbReference type="ARBA" id="ARBA00000085"/>
    </source>
</evidence>
<keyword evidence="7" id="KW-0418">Kinase</keyword>
<proteinExistence type="predicted"/>
<dbReference type="Gene3D" id="1.10.287.130">
    <property type="match status" value="1"/>
</dbReference>
<dbReference type="InterPro" id="IPR036890">
    <property type="entry name" value="HATPase_C_sf"/>
</dbReference>
<organism evidence="13">
    <name type="scientific">Gracilinema caldarium</name>
    <dbReference type="NCBI Taxonomy" id="215591"/>
    <lineage>
        <taxon>Bacteria</taxon>
        <taxon>Pseudomonadati</taxon>
        <taxon>Spirochaetota</taxon>
        <taxon>Spirochaetia</taxon>
        <taxon>Spirochaetales</taxon>
        <taxon>Breznakiellaceae</taxon>
        <taxon>Gracilinema</taxon>
    </lineage>
</organism>
<dbReference type="Gene3D" id="3.30.565.10">
    <property type="entry name" value="Histidine kinase-like ATPase, C-terminal domain"/>
    <property type="match status" value="1"/>
</dbReference>
<evidence type="ECO:0000259" key="11">
    <source>
        <dbReference type="PROSITE" id="PS50109"/>
    </source>
</evidence>
<gene>
    <name evidence="13" type="ORF">ENS59_09125</name>
</gene>
<dbReference type="InterPro" id="IPR003594">
    <property type="entry name" value="HATPase_dom"/>
</dbReference>
<evidence type="ECO:0000256" key="4">
    <source>
        <dbReference type="ARBA" id="ARBA00022553"/>
    </source>
</evidence>
<feature type="transmembrane region" description="Helical" evidence="10">
    <location>
        <begin position="254"/>
        <end position="277"/>
    </location>
</feature>
<dbReference type="CDD" id="cd06225">
    <property type="entry name" value="HAMP"/>
    <property type="match status" value="1"/>
</dbReference>
<evidence type="ECO:0000256" key="9">
    <source>
        <dbReference type="ARBA" id="ARBA00023012"/>
    </source>
</evidence>
<dbReference type="GO" id="GO:0016020">
    <property type="term" value="C:membrane"/>
    <property type="evidence" value="ECO:0007669"/>
    <property type="project" value="UniProtKB-SubCell"/>
</dbReference>
<evidence type="ECO:0000256" key="10">
    <source>
        <dbReference type="SAM" id="Phobius"/>
    </source>
</evidence>
<evidence type="ECO:0000256" key="8">
    <source>
        <dbReference type="ARBA" id="ARBA00022840"/>
    </source>
</evidence>
<dbReference type="PROSITE" id="PS50885">
    <property type="entry name" value="HAMP"/>
    <property type="match status" value="1"/>
</dbReference>
<reference evidence="13" key="1">
    <citation type="journal article" date="2020" name="mSystems">
        <title>Genome- and Community-Level Interaction Insights into Carbon Utilization and Element Cycling Functions of Hydrothermarchaeota in Hydrothermal Sediment.</title>
        <authorList>
            <person name="Zhou Z."/>
            <person name="Liu Y."/>
            <person name="Xu W."/>
            <person name="Pan J."/>
            <person name="Luo Z.H."/>
            <person name="Li M."/>
        </authorList>
    </citation>
    <scope>NUCLEOTIDE SEQUENCE [LARGE SCALE GENOMIC DNA]</scope>
    <source>
        <strain evidence="13">SpSt-503</strain>
    </source>
</reference>
<dbReference type="PRINTS" id="PR00344">
    <property type="entry name" value="BCTRLSENSOR"/>
</dbReference>
<dbReference type="InterPro" id="IPR004358">
    <property type="entry name" value="Sig_transdc_His_kin-like_C"/>
</dbReference>
<dbReference type="CDD" id="cd00082">
    <property type="entry name" value="HisKA"/>
    <property type="match status" value="1"/>
</dbReference>
<feature type="domain" description="HAMP" evidence="12">
    <location>
        <begin position="279"/>
        <end position="331"/>
    </location>
</feature>
<dbReference type="SMART" id="SM00304">
    <property type="entry name" value="HAMP"/>
    <property type="match status" value="1"/>
</dbReference>
<dbReference type="AlphaFoldDB" id="A0A7C3EA72"/>
<evidence type="ECO:0000256" key="7">
    <source>
        <dbReference type="ARBA" id="ARBA00022777"/>
    </source>
</evidence>
<comment type="subcellular location">
    <subcellularLocation>
        <location evidence="2">Membrane</location>
    </subcellularLocation>
</comment>
<dbReference type="InterPro" id="IPR003660">
    <property type="entry name" value="HAMP_dom"/>
</dbReference>
<keyword evidence="10" id="KW-0812">Transmembrane</keyword>
<sequence length="566" mass="64021">MIFIYSIIGILVLVFSSNLFTQFVKGQNFSVSLYIIVFVLISLVLALFLAVALFRLIRDILQKRSGSRLKFKFFSYFLILTLFISIPTIIIHIRLISNLLSTWNQANIASIAEDAHWFALDSYRYRLTLLQRIAESDQLLLTLDQKQKLSDFDPALLAVQEFDRQRDGSYHNLRSVGNQAFFLRTLPGTDKGFVTRIDQRDPDCIRYIAPQLNGRLILVTFSLGPGFDEKLERIDAGQTIIKTLSSLETQLVPLLGGFYLVFYLPILLMVVIIAISLSTSLSQPISNLAQATQRVAEGDLSIRVISTTQDDLGALIDSFNSMVRNLEKAQSRTLQTEKENIWKDMSQRLAHEIKNPLTPIKLSAERVLRRWKTDPERLGEILESSMLAIIQETDGLTNLLTEFRTFSRLPPPVLERTALQPLIEEAIGLYRNSYPDVQFITDAVQPEVYLRVDRRHINQVLANLFINSIDAMHGCGILEIRTDLVKKQVYRYCRISIRDTGCGIPAENRPLIFTPYFTTKAAGTGLGLSIVERIVLDHGGTIWFDSAVGVGTTFYIDLPVDEGIHG</sequence>
<feature type="transmembrane region" description="Helical" evidence="10">
    <location>
        <begin position="73"/>
        <end position="93"/>
    </location>
</feature>
<keyword evidence="10" id="KW-1133">Transmembrane helix</keyword>
<name>A0A7C3EA72_9SPIR</name>
<comment type="catalytic activity">
    <reaction evidence="1">
        <text>ATP + protein L-histidine = ADP + protein N-phospho-L-histidine.</text>
        <dbReference type="EC" id="2.7.13.3"/>
    </reaction>
</comment>
<dbReference type="EC" id="2.7.13.3" evidence="3"/>
<dbReference type="Pfam" id="PF00672">
    <property type="entry name" value="HAMP"/>
    <property type="match status" value="1"/>
</dbReference>
<dbReference type="GO" id="GO:0005524">
    <property type="term" value="F:ATP binding"/>
    <property type="evidence" value="ECO:0007669"/>
    <property type="project" value="UniProtKB-KW"/>
</dbReference>
<keyword evidence="8" id="KW-0067">ATP-binding</keyword>
<dbReference type="SUPFAM" id="SSF47384">
    <property type="entry name" value="Homodimeric domain of signal transducing histidine kinase"/>
    <property type="match status" value="1"/>
</dbReference>
<evidence type="ECO:0000256" key="5">
    <source>
        <dbReference type="ARBA" id="ARBA00022679"/>
    </source>
</evidence>
<keyword evidence="6" id="KW-0547">Nucleotide-binding</keyword>
<feature type="domain" description="Histidine kinase" evidence="11">
    <location>
        <begin position="348"/>
        <end position="562"/>
    </location>
</feature>
<dbReference type="PANTHER" id="PTHR43065">
    <property type="entry name" value="SENSOR HISTIDINE KINASE"/>
    <property type="match status" value="1"/>
</dbReference>
<evidence type="ECO:0000256" key="2">
    <source>
        <dbReference type="ARBA" id="ARBA00004370"/>
    </source>
</evidence>
<dbReference type="PANTHER" id="PTHR43065:SF46">
    <property type="entry name" value="C4-DICARBOXYLATE TRANSPORT SENSOR PROTEIN DCTB"/>
    <property type="match status" value="1"/>
</dbReference>
<dbReference type="InterPro" id="IPR003661">
    <property type="entry name" value="HisK_dim/P_dom"/>
</dbReference>
<dbReference type="PROSITE" id="PS50109">
    <property type="entry name" value="HIS_KIN"/>
    <property type="match status" value="1"/>
</dbReference>
<keyword evidence="9" id="KW-0902">Two-component regulatory system</keyword>
<comment type="caution">
    <text evidence="13">The sequence shown here is derived from an EMBL/GenBank/DDBJ whole genome shotgun (WGS) entry which is preliminary data.</text>
</comment>
<dbReference type="SMART" id="SM00387">
    <property type="entry name" value="HATPase_c"/>
    <property type="match status" value="1"/>
</dbReference>
<dbReference type="InterPro" id="IPR036097">
    <property type="entry name" value="HisK_dim/P_sf"/>
</dbReference>
<evidence type="ECO:0000313" key="13">
    <source>
        <dbReference type="EMBL" id="HFH29656.1"/>
    </source>
</evidence>
<keyword evidence="10" id="KW-0472">Membrane</keyword>
<dbReference type="SUPFAM" id="SSF158472">
    <property type="entry name" value="HAMP domain-like"/>
    <property type="match status" value="1"/>
</dbReference>
<protein>
    <recommendedName>
        <fullName evidence="3">histidine kinase</fullName>
        <ecNumber evidence="3">2.7.13.3</ecNumber>
    </recommendedName>
</protein>
<dbReference type="GO" id="GO:0000155">
    <property type="term" value="F:phosphorelay sensor kinase activity"/>
    <property type="evidence" value="ECO:0007669"/>
    <property type="project" value="InterPro"/>
</dbReference>
<dbReference type="EMBL" id="DSVL01000279">
    <property type="protein sequence ID" value="HFH29656.1"/>
    <property type="molecule type" value="Genomic_DNA"/>
</dbReference>
<keyword evidence="4" id="KW-0597">Phosphoprotein</keyword>
<evidence type="ECO:0000256" key="6">
    <source>
        <dbReference type="ARBA" id="ARBA00022741"/>
    </source>
</evidence>
<keyword evidence="5" id="KW-0808">Transferase</keyword>
<accession>A0A7C3EA72</accession>
<dbReference type="Gene3D" id="6.10.340.10">
    <property type="match status" value="1"/>
</dbReference>
<dbReference type="Pfam" id="PF02518">
    <property type="entry name" value="HATPase_c"/>
    <property type="match status" value="1"/>
</dbReference>